<gene>
    <name evidence="2" type="ORF">C7474_0923</name>
</gene>
<name>A0A498CMB1_9MICO</name>
<dbReference type="AlphaFoldDB" id="A0A498CMB1"/>
<accession>A0A498CMB1</accession>
<reference evidence="2 3" key="1">
    <citation type="journal article" date="2015" name="Stand. Genomic Sci.">
        <title>Genomic Encyclopedia of Bacterial and Archaeal Type Strains, Phase III: the genomes of soil and plant-associated and newly described type strains.</title>
        <authorList>
            <person name="Whitman W.B."/>
            <person name="Woyke T."/>
            <person name="Klenk H.P."/>
            <person name="Zhou Y."/>
            <person name="Lilburn T.G."/>
            <person name="Beck B.J."/>
            <person name="De Vos P."/>
            <person name="Vandamme P."/>
            <person name="Eisen J.A."/>
            <person name="Garrity G."/>
            <person name="Hugenholtz P."/>
            <person name="Kyrpides N.C."/>
        </authorList>
    </citation>
    <scope>NUCLEOTIDE SEQUENCE [LARGE SCALE GENOMIC DNA]</scope>
    <source>
        <strain evidence="2 3">S2T63</strain>
    </source>
</reference>
<dbReference type="OrthoDB" id="9799090at2"/>
<dbReference type="Proteomes" id="UP000273158">
    <property type="component" value="Unassembled WGS sequence"/>
</dbReference>
<dbReference type="RefSeq" id="WP_147436679.1">
    <property type="nucleotide sequence ID" value="NZ_RCDB01000001.1"/>
</dbReference>
<evidence type="ECO:0000313" key="3">
    <source>
        <dbReference type="Proteomes" id="UP000273158"/>
    </source>
</evidence>
<keyword evidence="3" id="KW-1185">Reference proteome</keyword>
<organism evidence="2 3">
    <name type="scientific">Microbacterium telephonicum</name>
    <dbReference type="NCBI Taxonomy" id="1714841"/>
    <lineage>
        <taxon>Bacteria</taxon>
        <taxon>Bacillati</taxon>
        <taxon>Actinomycetota</taxon>
        <taxon>Actinomycetes</taxon>
        <taxon>Micrococcales</taxon>
        <taxon>Microbacteriaceae</taxon>
        <taxon>Microbacterium</taxon>
    </lineage>
</organism>
<comment type="caution">
    <text evidence="2">The sequence shown here is derived from an EMBL/GenBank/DDBJ whole genome shotgun (WGS) entry which is preliminary data.</text>
</comment>
<evidence type="ECO:0000313" key="2">
    <source>
        <dbReference type="EMBL" id="RLK52961.1"/>
    </source>
</evidence>
<protein>
    <submittedName>
        <fullName evidence="2">Uncharacterized protein</fullName>
    </submittedName>
</protein>
<evidence type="ECO:0000256" key="1">
    <source>
        <dbReference type="SAM" id="MobiDB-lite"/>
    </source>
</evidence>
<feature type="region of interest" description="Disordered" evidence="1">
    <location>
        <begin position="67"/>
        <end position="89"/>
    </location>
</feature>
<dbReference type="EMBL" id="RCDB01000001">
    <property type="protein sequence ID" value="RLK52961.1"/>
    <property type="molecule type" value="Genomic_DNA"/>
</dbReference>
<sequence>MGDQRRGVGIFGTFTGYLANFFLSPRTERGPDAAVPVSAEQVGADAGRAAQLRELLARSEASAAELRRLLDEDESGGAGEAGGTPRRDE</sequence>
<proteinExistence type="predicted"/>